<evidence type="ECO:0000256" key="3">
    <source>
        <dbReference type="ARBA" id="ARBA00023163"/>
    </source>
</evidence>
<dbReference type="InterPro" id="IPR036388">
    <property type="entry name" value="WH-like_DNA-bd_sf"/>
</dbReference>
<dbReference type="InterPro" id="IPR008920">
    <property type="entry name" value="TF_FadR/GntR_C"/>
</dbReference>
<evidence type="ECO:0000313" key="7">
    <source>
        <dbReference type="EMBL" id="CAB4765627.1"/>
    </source>
</evidence>
<accession>A0A6J5Z217</accession>
<dbReference type="EMBL" id="CAFAAU010000010">
    <property type="protein sequence ID" value="CAB4803348.1"/>
    <property type="molecule type" value="Genomic_DNA"/>
</dbReference>
<dbReference type="SUPFAM" id="SSF46785">
    <property type="entry name" value="Winged helix' DNA-binding domain"/>
    <property type="match status" value="1"/>
</dbReference>
<dbReference type="PANTHER" id="PTHR43537:SF44">
    <property type="entry name" value="GNTR FAMILY REGULATORY PROTEIN"/>
    <property type="match status" value="1"/>
</dbReference>
<evidence type="ECO:0000313" key="9">
    <source>
        <dbReference type="EMBL" id="CAB4854481.1"/>
    </source>
</evidence>
<dbReference type="GO" id="GO:0003700">
    <property type="term" value="F:DNA-binding transcription factor activity"/>
    <property type="evidence" value="ECO:0007669"/>
    <property type="project" value="InterPro"/>
</dbReference>
<organism evidence="5">
    <name type="scientific">freshwater metagenome</name>
    <dbReference type="NCBI Taxonomy" id="449393"/>
    <lineage>
        <taxon>unclassified sequences</taxon>
        <taxon>metagenomes</taxon>
        <taxon>ecological metagenomes</taxon>
    </lineage>
</organism>
<keyword evidence="2" id="KW-0238">DNA-binding</keyword>
<reference evidence="5" key="1">
    <citation type="submission" date="2020-05" db="EMBL/GenBank/DDBJ databases">
        <authorList>
            <person name="Chiriac C."/>
            <person name="Salcher M."/>
            <person name="Ghai R."/>
            <person name="Kavagutti S V."/>
        </authorList>
    </citation>
    <scope>NUCLEOTIDE SEQUENCE</scope>
</reference>
<dbReference type="EMBL" id="CAEZYA010000009">
    <property type="protein sequence ID" value="CAB4700741.1"/>
    <property type="molecule type" value="Genomic_DNA"/>
</dbReference>
<dbReference type="InterPro" id="IPR011711">
    <property type="entry name" value="GntR_C"/>
</dbReference>
<keyword evidence="3" id="KW-0804">Transcription</keyword>
<evidence type="ECO:0000313" key="10">
    <source>
        <dbReference type="EMBL" id="CAB5049058.1"/>
    </source>
</evidence>
<proteinExistence type="predicted"/>
<protein>
    <submittedName>
        <fullName evidence="5">Unannotated protein</fullName>
    </submittedName>
</protein>
<dbReference type="AlphaFoldDB" id="A0A6J5Z217"/>
<sequence length="249" mass="27921">MDEIQLPSRDKPATRWLHGQLVEEIGLSICAHELATGTVVKTEEFELQYKVSRSVVRETVRVLESMGLVSSTRRVGVLVLPPSNWNLFDPQIIRWRLASSARINQLRSLNELRSAIEPAAARLAAIRAPLINTTELVALAQRMKIAGQNEDVELFLALDVRFHQLILESSGNEMFSKLNSLVKEVLTGRTHYGLMPAHPKEEALQLHIDVADRIQKGAASAAHDSMLAIMEQAMEEMNKVWESEIEKTP</sequence>
<dbReference type="Gene3D" id="1.20.120.530">
    <property type="entry name" value="GntR ligand-binding domain-like"/>
    <property type="match status" value="1"/>
</dbReference>
<keyword evidence="1" id="KW-0805">Transcription regulation</keyword>
<dbReference type="EMBL" id="CAFBLC010000019">
    <property type="protein sequence ID" value="CAB4854481.1"/>
    <property type="molecule type" value="Genomic_DNA"/>
</dbReference>
<name>A0A6J5Z217_9ZZZZ</name>
<evidence type="ECO:0000313" key="5">
    <source>
        <dbReference type="EMBL" id="CAB4336755.1"/>
    </source>
</evidence>
<dbReference type="GO" id="GO:0003677">
    <property type="term" value="F:DNA binding"/>
    <property type="evidence" value="ECO:0007669"/>
    <property type="project" value="UniProtKB-KW"/>
</dbReference>
<dbReference type="EMBL" id="CAEZZN010000016">
    <property type="protein sequence ID" value="CAB4765627.1"/>
    <property type="molecule type" value="Genomic_DNA"/>
</dbReference>
<dbReference type="EMBL" id="CAFBQD010000014">
    <property type="protein sequence ID" value="CAB5049058.1"/>
    <property type="molecule type" value="Genomic_DNA"/>
</dbReference>
<dbReference type="SMART" id="SM00895">
    <property type="entry name" value="FCD"/>
    <property type="match status" value="1"/>
</dbReference>
<evidence type="ECO:0000259" key="4">
    <source>
        <dbReference type="PROSITE" id="PS50949"/>
    </source>
</evidence>
<feature type="domain" description="HTH gntR-type" evidence="4">
    <location>
        <begin position="15"/>
        <end position="82"/>
    </location>
</feature>
<dbReference type="Pfam" id="PF07729">
    <property type="entry name" value="FCD"/>
    <property type="match status" value="1"/>
</dbReference>
<dbReference type="Gene3D" id="1.10.10.10">
    <property type="entry name" value="Winged helix-like DNA-binding domain superfamily/Winged helix DNA-binding domain"/>
    <property type="match status" value="1"/>
</dbReference>
<evidence type="ECO:0000313" key="8">
    <source>
        <dbReference type="EMBL" id="CAB4803348.1"/>
    </source>
</evidence>
<dbReference type="EMBL" id="CAFBQM010000007">
    <property type="protein sequence ID" value="CAB5054448.1"/>
    <property type="molecule type" value="Genomic_DNA"/>
</dbReference>
<dbReference type="PANTHER" id="PTHR43537">
    <property type="entry name" value="TRANSCRIPTIONAL REGULATOR, GNTR FAMILY"/>
    <property type="match status" value="1"/>
</dbReference>
<evidence type="ECO:0000256" key="2">
    <source>
        <dbReference type="ARBA" id="ARBA00023125"/>
    </source>
</evidence>
<dbReference type="EMBL" id="CAESAH010000013">
    <property type="protein sequence ID" value="CAB4336755.1"/>
    <property type="molecule type" value="Genomic_DNA"/>
</dbReference>
<evidence type="ECO:0000256" key="1">
    <source>
        <dbReference type="ARBA" id="ARBA00023015"/>
    </source>
</evidence>
<dbReference type="Pfam" id="PF00392">
    <property type="entry name" value="GntR"/>
    <property type="match status" value="1"/>
</dbReference>
<evidence type="ECO:0000313" key="6">
    <source>
        <dbReference type="EMBL" id="CAB4700741.1"/>
    </source>
</evidence>
<dbReference type="InterPro" id="IPR000524">
    <property type="entry name" value="Tscrpt_reg_HTH_GntR"/>
</dbReference>
<evidence type="ECO:0000313" key="11">
    <source>
        <dbReference type="EMBL" id="CAB5054448.1"/>
    </source>
</evidence>
<dbReference type="InterPro" id="IPR036390">
    <property type="entry name" value="WH_DNA-bd_sf"/>
</dbReference>
<dbReference type="PROSITE" id="PS50949">
    <property type="entry name" value="HTH_GNTR"/>
    <property type="match status" value="1"/>
</dbReference>
<gene>
    <name evidence="6" type="ORF">UFOPK2627_00470</name>
    <name evidence="7" type="ORF">UFOPK2879_00650</name>
    <name evidence="8" type="ORF">UFOPK3078_00508</name>
    <name evidence="9" type="ORF">UFOPK3288_00707</name>
    <name evidence="5" type="ORF">UFOPK3962_00642</name>
    <name evidence="10" type="ORF">UFOPK4245_00729</name>
    <name evidence="11" type="ORF">UFOPK4337_00324</name>
</gene>
<dbReference type="SUPFAM" id="SSF48008">
    <property type="entry name" value="GntR ligand-binding domain-like"/>
    <property type="match status" value="1"/>
</dbReference>